<keyword evidence="2" id="KW-0238">DNA-binding</keyword>
<proteinExistence type="predicted"/>
<organism evidence="7 8">
    <name type="scientific">Gluconacetobacter liquefaciens</name>
    <name type="common">Acetobacter liquefaciens</name>
    <dbReference type="NCBI Taxonomy" id="89584"/>
    <lineage>
        <taxon>Bacteria</taxon>
        <taxon>Pseudomonadati</taxon>
        <taxon>Pseudomonadota</taxon>
        <taxon>Alphaproteobacteria</taxon>
        <taxon>Acetobacterales</taxon>
        <taxon>Acetobacteraceae</taxon>
        <taxon>Gluconacetobacter</taxon>
    </lineage>
</organism>
<dbReference type="EMBL" id="JABEQI010000007">
    <property type="protein sequence ID" value="MBB2187177.1"/>
    <property type="molecule type" value="Genomic_DNA"/>
</dbReference>
<reference evidence="6 9" key="2">
    <citation type="submission" date="2020-04" db="EMBL/GenBank/DDBJ databases">
        <title>Description of novel Gluconacetobacter.</title>
        <authorList>
            <person name="Sombolestani A."/>
        </authorList>
    </citation>
    <scope>NUCLEOTIDE SEQUENCE [LARGE SCALE GENOMIC DNA]</scope>
    <source>
        <strain evidence="6 9">LMG 1382</strain>
    </source>
</reference>
<evidence type="ECO:0000313" key="9">
    <source>
        <dbReference type="Proteomes" id="UP000562982"/>
    </source>
</evidence>
<reference evidence="7 8" key="1">
    <citation type="submission" date="2018-07" db="EMBL/GenBank/DDBJ databases">
        <title>Genomic Encyclopedia of Type Strains, Phase IV (KMG-IV): sequencing the most valuable type-strain genomes for metagenomic binning, comparative biology and taxonomic classification.</title>
        <authorList>
            <person name="Goeker M."/>
        </authorList>
    </citation>
    <scope>NUCLEOTIDE SEQUENCE [LARGE SCALE GENOMIC DNA]</scope>
    <source>
        <strain evidence="7 8">DSM 5603</strain>
    </source>
</reference>
<name>A0A370FYZ3_GLULI</name>
<feature type="compositionally biased region" description="Low complexity" evidence="4">
    <location>
        <begin position="225"/>
        <end position="245"/>
    </location>
</feature>
<dbReference type="Pfam" id="PF07729">
    <property type="entry name" value="FCD"/>
    <property type="match status" value="1"/>
</dbReference>
<accession>A0A370FYZ3</accession>
<dbReference type="InterPro" id="IPR011711">
    <property type="entry name" value="GntR_C"/>
</dbReference>
<dbReference type="SUPFAM" id="SSF46785">
    <property type="entry name" value="Winged helix' DNA-binding domain"/>
    <property type="match status" value="1"/>
</dbReference>
<dbReference type="InterPro" id="IPR036390">
    <property type="entry name" value="WH_DNA-bd_sf"/>
</dbReference>
<dbReference type="GO" id="GO:0003700">
    <property type="term" value="F:DNA-binding transcription factor activity"/>
    <property type="evidence" value="ECO:0007669"/>
    <property type="project" value="InterPro"/>
</dbReference>
<gene>
    <name evidence="7" type="ORF">C7453_1089</name>
    <name evidence="6" type="ORF">HLH32_12440</name>
</gene>
<evidence type="ECO:0000313" key="6">
    <source>
        <dbReference type="EMBL" id="MBB2187177.1"/>
    </source>
</evidence>
<dbReference type="InterPro" id="IPR000524">
    <property type="entry name" value="Tscrpt_reg_HTH_GntR"/>
</dbReference>
<evidence type="ECO:0000256" key="1">
    <source>
        <dbReference type="ARBA" id="ARBA00023015"/>
    </source>
</evidence>
<evidence type="ECO:0000256" key="3">
    <source>
        <dbReference type="ARBA" id="ARBA00023163"/>
    </source>
</evidence>
<dbReference type="SMART" id="SM00895">
    <property type="entry name" value="FCD"/>
    <property type="match status" value="1"/>
</dbReference>
<dbReference type="OrthoDB" id="9789310at2"/>
<evidence type="ECO:0000256" key="2">
    <source>
        <dbReference type="ARBA" id="ARBA00023125"/>
    </source>
</evidence>
<dbReference type="EMBL" id="QQAW01000008">
    <property type="protein sequence ID" value="RDI36718.1"/>
    <property type="molecule type" value="Genomic_DNA"/>
</dbReference>
<dbReference type="Pfam" id="PF00392">
    <property type="entry name" value="GntR"/>
    <property type="match status" value="1"/>
</dbReference>
<dbReference type="SUPFAM" id="SSF48008">
    <property type="entry name" value="GntR ligand-binding domain-like"/>
    <property type="match status" value="1"/>
</dbReference>
<feature type="region of interest" description="Disordered" evidence="4">
    <location>
        <begin position="222"/>
        <end position="245"/>
    </location>
</feature>
<evidence type="ECO:0000313" key="7">
    <source>
        <dbReference type="EMBL" id="RDI36718.1"/>
    </source>
</evidence>
<feature type="domain" description="HTH gntR-type" evidence="5">
    <location>
        <begin position="11"/>
        <end position="78"/>
    </location>
</feature>
<dbReference type="PANTHER" id="PTHR43537:SF49">
    <property type="entry name" value="TRANSCRIPTIONAL REGULATORY PROTEIN"/>
    <property type="match status" value="1"/>
</dbReference>
<protein>
    <submittedName>
        <fullName evidence="7">GntR family transcriptional regulator</fullName>
    </submittedName>
</protein>
<dbReference type="Proteomes" id="UP000254958">
    <property type="component" value="Unassembled WGS sequence"/>
</dbReference>
<comment type="caution">
    <text evidence="7">The sequence shown here is derived from an EMBL/GenBank/DDBJ whole genome shotgun (WGS) entry which is preliminary data.</text>
</comment>
<dbReference type="RefSeq" id="WP_114728080.1">
    <property type="nucleotide sequence ID" value="NZ_BJMI01000017.1"/>
</dbReference>
<keyword evidence="8" id="KW-1185">Reference proteome</keyword>
<evidence type="ECO:0000259" key="5">
    <source>
        <dbReference type="PROSITE" id="PS50949"/>
    </source>
</evidence>
<dbReference type="AlphaFoldDB" id="A0A370FYZ3"/>
<evidence type="ECO:0000256" key="4">
    <source>
        <dbReference type="SAM" id="MobiDB-lite"/>
    </source>
</evidence>
<dbReference type="InterPro" id="IPR008920">
    <property type="entry name" value="TF_FadR/GntR_C"/>
</dbReference>
<evidence type="ECO:0000313" key="8">
    <source>
        <dbReference type="Proteomes" id="UP000254958"/>
    </source>
</evidence>
<sequence>MDGQEEDDSARSLGEALFRDILALIHSGGIAPGATLGEATLARQFGVSRGPVREAIRRLQGIGLVTREPFARARVALLDRAAVDDLFDMRVALEGRACALAATRMDESAITSLLAALEQARRRDLGDPDIPPDDFDFHLQLIEHARSPRISAVLGGDLYPLLRLYRRWSGARPERKSVAYQEHWQILRAIRSRDADLARSLMEQHIEKARANLMTALDASPTIRPAPAAHSPAAPAAPILPADQA</sequence>
<dbReference type="Gene3D" id="1.10.10.10">
    <property type="entry name" value="Winged helix-like DNA-binding domain superfamily/Winged helix DNA-binding domain"/>
    <property type="match status" value="1"/>
</dbReference>
<dbReference type="Proteomes" id="UP000562982">
    <property type="component" value="Unassembled WGS sequence"/>
</dbReference>
<dbReference type="InterPro" id="IPR036388">
    <property type="entry name" value="WH-like_DNA-bd_sf"/>
</dbReference>
<keyword evidence="3" id="KW-0804">Transcription</keyword>
<keyword evidence="1" id="KW-0805">Transcription regulation</keyword>
<dbReference type="SMART" id="SM00345">
    <property type="entry name" value="HTH_GNTR"/>
    <property type="match status" value="1"/>
</dbReference>
<dbReference type="PANTHER" id="PTHR43537">
    <property type="entry name" value="TRANSCRIPTIONAL REGULATOR, GNTR FAMILY"/>
    <property type="match status" value="1"/>
</dbReference>
<dbReference type="Gene3D" id="1.20.120.530">
    <property type="entry name" value="GntR ligand-binding domain-like"/>
    <property type="match status" value="1"/>
</dbReference>
<dbReference type="PRINTS" id="PR00035">
    <property type="entry name" value="HTHGNTR"/>
</dbReference>
<dbReference type="GO" id="GO:0003677">
    <property type="term" value="F:DNA binding"/>
    <property type="evidence" value="ECO:0007669"/>
    <property type="project" value="UniProtKB-KW"/>
</dbReference>
<dbReference type="PROSITE" id="PS50949">
    <property type="entry name" value="HTH_GNTR"/>
    <property type="match status" value="1"/>
</dbReference>